<proteinExistence type="predicted"/>
<gene>
    <name evidence="1" type="ORF">SAMN04488121_104334</name>
</gene>
<evidence type="ECO:0000313" key="1">
    <source>
        <dbReference type="EMBL" id="SDG45599.1"/>
    </source>
</evidence>
<dbReference type="RefSeq" id="WP_089834504.1">
    <property type="nucleotide sequence ID" value="NZ_FNBN01000004.1"/>
</dbReference>
<sequence>MSDTIQIHENTRIYIMCPPRVASGGPELLHQLAYKLGKRGFDVAMYYYPNNVEQPVSENYLKYNCKYVTEVDDREENLVIIPELYFYFADQFKKIRKCAWWLSVDNLFKAIEAPKHYRMIRKLKIKWLHRAVTLNGKVRGKFSYHLAQSEYALDFLRQWKIDAIYLSDYLNADFLKASQEVDLTAKKPQILYNPLKGFRFTKKIMAAMPEAKWIPLQKLTPAQVGELLKESMVYIDFGHHPGKDRFPREAAIYKCCVITGKRGSAAFQEDVPLPEQYKIADRRSNIPQIVKMINSCLTDYDKHIGNFAAYREWIYKEEEEFEKDITQIFVKA</sequence>
<dbReference type="Proteomes" id="UP000199045">
    <property type="component" value="Unassembled WGS sequence"/>
</dbReference>
<dbReference type="OrthoDB" id="6400528at2"/>
<protein>
    <submittedName>
        <fullName evidence="1">Uncharacterized protein</fullName>
    </submittedName>
</protein>
<evidence type="ECO:0000313" key="2">
    <source>
        <dbReference type="Proteomes" id="UP000199045"/>
    </source>
</evidence>
<dbReference type="STRING" id="104663.SAMN04488121_104334"/>
<dbReference type="AlphaFoldDB" id="A0A1G7UEU5"/>
<name>A0A1G7UEU5_CHIFI</name>
<accession>A0A1G7UEU5</accession>
<organism evidence="1 2">
    <name type="scientific">Chitinophaga filiformis</name>
    <name type="common">Myxococcus filiformis</name>
    <name type="synonym">Flexibacter filiformis</name>
    <dbReference type="NCBI Taxonomy" id="104663"/>
    <lineage>
        <taxon>Bacteria</taxon>
        <taxon>Pseudomonadati</taxon>
        <taxon>Bacteroidota</taxon>
        <taxon>Chitinophagia</taxon>
        <taxon>Chitinophagales</taxon>
        <taxon>Chitinophagaceae</taxon>
        <taxon>Chitinophaga</taxon>
    </lineage>
</organism>
<dbReference type="EMBL" id="FNBN01000004">
    <property type="protein sequence ID" value="SDG45599.1"/>
    <property type="molecule type" value="Genomic_DNA"/>
</dbReference>
<reference evidence="1 2" key="1">
    <citation type="submission" date="2016-10" db="EMBL/GenBank/DDBJ databases">
        <authorList>
            <person name="de Groot N.N."/>
        </authorList>
    </citation>
    <scope>NUCLEOTIDE SEQUENCE [LARGE SCALE GENOMIC DNA]</scope>
    <source>
        <strain evidence="1 2">DSM 527</strain>
    </source>
</reference>